<dbReference type="GO" id="GO:0052621">
    <property type="term" value="F:diguanylate cyclase activity"/>
    <property type="evidence" value="ECO:0007669"/>
    <property type="project" value="TreeGrafter"/>
</dbReference>
<sequence length="559" mass="64176">MTRRQEKPQHKTNWVLFAILGFMIVLLFLDRCCSETNLRLGQSSYFEQNEGWKVATEDSQWEEVTLPHQLEASVGERYYSSFTFSEENTAGSMMRIRASMQDVFVYLDGQLIFKSIKPENDLYEIPNASLWHFVNLPEDLDGKTLTMEWVAREEAFAGWINEVAFGEGDSLLYNLLETQISGIFLTLLLLIFGIIAIFAAFFMKNYRENQFLYLGLFALSTSVWVFSEAKLMQLITGNWFFVGGISYIMLALMPGFFLMFLKNGVLRRYQKYALAMALFFFAECGVNLLLQVTGVASLFTTIKVNNALMAAGALAVAGMLIWEGFKYKNADAKKILSYFSVFMIVVLLEVVQFFIGRYEYISAYSRLAVVMFFVMLGRDSLLNFNELVSKEKERIVLQKIAYMDILTGGKNRTAFERDAEQMVAENPDQNFRLVFLDINNLKAINDTFGHAQGDRLIKTCHQLLESSFGSYGEIYRLGGDEFACLMQQTEEELYQEHLTALQEQLKGLKDWQPYSVEVAIGSDIYWADKNEGFRDFYHRVDQLMYKDKRKLKGSLGGGK</sequence>
<dbReference type="PANTHER" id="PTHR45138">
    <property type="entry name" value="REGULATORY COMPONENTS OF SENSORY TRANSDUCTION SYSTEM"/>
    <property type="match status" value="1"/>
</dbReference>
<dbReference type="AlphaFoldDB" id="A0A975AGX7"/>
<gene>
    <name evidence="3" type="ORF">J0B03_08515</name>
</gene>
<dbReference type="CDD" id="cd01949">
    <property type="entry name" value="GGDEF"/>
    <property type="match status" value="1"/>
</dbReference>
<protein>
    <submittedName>
        <fullName evidence="3">GGDEF domain-containing protein</fullName>
    </submittedName>
</protein>
<keyword evidence="1" id="KW-1133">Transmembrane helix</keyword>
<keyword evidence="1" id="KW-0472">Membrane</keyword>
<evidence type="ECO:0000259" key="2">
    <source>
        <dbReference type="PROSITE" id="PS50887"/>
    </source>
</evidence>
<feature type="transmembrane region" description="Helical" evidence="1">
    <location>
        <begin position="272"/>
        <end position="292"/>
    </location>
</feature>
<feature type="transmembrane region" description="Helical" evidence="1">
    <location>
        <begin position="304"/>
        <end position="323"/>
    </location>
</feature>
<dbReference type="InterPro" id="IPR050469">
    <property type="entry name" value="Diguanylate_Cyclase"/>
</dbReference>
<evidence type="ECO:0000313" key="4">
    <source>
        <dbReference type="Proteomes" id="UP000663499"/>
    </source>
</evidence>
<dbReference type="EMBL" id="CP071444">
    <property type="protein sequence ID" value="QSX07852.1"/>
    <property type="molecule type" value="Genomic_DNA"/>
</dbReference>
<feature type="transmembrane region" description="Helical" evidence="1">
    <location>
        <begin position="210"/>
        <end position="227"/>
    </location>
</feature>
<proteinExistence type="predicted"/>
<dbReference type="PANTHER" id="PTHR45138:SF9">
    <property type="entry name" value="DIGUANYLATE CYCLASE DGCM-RELATED"/>
    <property type="match status" value="1"/>
</dbReference>
<organism evidence="3 4">
    <name type="scientific">Alkalibacter rhizosphaerae</name>
    <dbReference type="NCBI Taxonomy" id="2815577"/>
    <lineage>
        <taxon>Bacteria</taxon>
        <taxon>Bacillati</taxon>
        <taxon>Bacillota</taxon>
        <taxon>Clostridia</taxon>
        <taxon>Eubacteriales</taxon>
        <taxon>Eubacteriaceae</taxon>
        <taxon>Alkalibacter</taxon>
    </lineage>
</organism>
<dbReference type="NCBIfam" id="TIGR00254">
    <property type="entry name" value="GGDEF"/>
    <property type="match status" value="1"/>
</dbReference>
<feature type="transmembrane region" description="Helical" evidence="1">
    <location>
        <begin position="12"/>
        <end position="29"/>
    </location>
</feature>
<dbReference type="InterPro" id="IPR000160">
    <property type="entry name" value="GGDEF_dom"/>
</dbReference>
<evidence type="ECO:0000256" key="1">
    <source>
        <dbReference type="SAM" id="Phobius"/>
    </source>
</evidence>
<feature type="domain" description="GGDEF" evidence="2">
    <location>
        <begin position="429"/>
        <end position="559"/>
    </location>
</feature>
<accession>A0A975AGX7</accession>
<evidence type="ECO:0000313" key="3">
    <source>
        <dbReference type="EMBL" id="QSX07852.1"/>
    </source>
</evidence>
<dbReference type="InterPro" id="IPR029787">
    <property type="entry name" value="Nucleotide_cyclase"/>
</dbReference>
<dbReference type="Gene3D" id="3.30.70.270">
    <property type="match status" value="1"/>
</dbReference>
<feature type="transmembrane region" description="Helical" evidence="1">
    <location>
        <begin position="335"/>
        <end position="355"/>
    </location>
</feature>
<name>A0A975AGX7_9FIRM</name>
<dbReference type="KEGG" id="alka:J0B03_08515"/>
<keyword evidence="4" id="KW-1185">Reference proteome</keyword>
<dbReference type="Proteomes" id="UP000663499">
    <property type="component" value="Chromosome"/>
</dbReference>
<reference evidence="3" key="1">
    <citation type="submission" date="2021-03" db="EMBL/GenBank/DDBJ databases">
        <title>Alkalibacter marinus sp. nov., isolated from tidal flat sediment.</title>
        <authorList>
            <person name="Namirimu T."/>
            <person name="Yang J.-A."/>
            <person name="Yang S.-H."/>
            <person name="Kim Y.-J."/>
            <person name="Kwon K.K."/>
        </authorList>
    </citation>
    <scope>NUCLEOTIDE SEQUENCE</scope>
    <source>
        <strain evidence="3">ES005</strain>
    </source>
</reference>
<dbReference type="Pfam" id="PF00990">
    <property type="entry name" value="GGDEF"/>
    <property type="match status" value="1"/>
</dbReference>
<dbReference type="SMART" id="SM00267">
    <property type="entry name" value="GGDEF"/>
    <property type="match status" value="1"/>
</dbReference>
<dbReference type="SUPFAM" id="SSF55073">
    <property type="entry name" value="Nucleotide cyclase"/>
    <property type="match status" value="1"/>
</dbReference>
<dbReference type="PROSITE" id="PS50887">
    <property type="entry name" value="GGDEF"/>
    <property type="match status" value="1"/>
</dbReference>
<feature type="transmembrane region" description="Helical" evidence="1">
    <location>
        <begin position="239"/>
        <end position="260"/>
    </location>
</feature>
<dbReference type="InterPro" id="IPR043128">
    <property type="entry name" value="Rev_trsase/Diguanyl_cyclase"/>
</dbReference>
<feature type="transmembrane region" description="Helical" evidence="1">
    <location>
        <begin position="180"/>
        <end position="203"/>
    </location>
</feature>
<keyword evidence="1" id="KW-0812">Transmembrane</keyword>
<dbReference type="RefSeq" id="WP_207299194.1">
    <property type="nucleotide sequence ID" value="NZ_CP071444.1"/>
</dbReference>